<dbReference type="HOGENOM" id="CLU_178182_1_0_1"/>
<name>R7VL83_CAPTE</name>
<dbReference type="Proteomes" id="UP000014760">
    <property type="component" value="Unassembled WGS sequence"/>
</dbReference>
<protein>
    <submittedName>
        <fullName evidence="1 2">Uncharacterized protein</fullName>
    </submittedName>
</protein>
<sequence>QWMIHIDYLEKGTVIKGAYYAKLLEKVCEAIKEKLRSLLARGQCLQQDNTPSHNSH</sequence>
<dbReference type="OrthoDB" id="10065579at2759"/>
<organism evidence="1">
    <name type="scientific">Capitella teleta</name>
    <name type="common">Polychaete worm</name>
    <dbReference type="NCBI Taxonomy" id="283909"/>
    <lineage>
        <taxon>Eukaryota</taxon>
        <taxon>Metazoa</taxon>
        <taxon>Spiralia</taxon>
        <taxon>Lophotrochozoa</taxon>
        <taxon>Annelida</taxon>
        <taxon>Polychaeta</taxon>
        <taxon>Sedentaria</taxon>
        <taxon>Scolecida</taxon>
        <taxon>Capitellidae</taxon>
        <taxon>Capitella</taxon>
    </lineage>
</organism>
<dbReference type="GO" id="GO:0003676">
    <property type="term" value="F:nucleic acid binding"/>
    <property type="evidence" value="ECO:0007669"/>
    <property type="project" value="InterPro"/>
</dbReference>
<reference evidence="2" key="3">
    <citation type="submission" date="2015-06" db="UniProtKB">
        <authorList>
            <consortium name="EnsemblMetazoa"/>
        </authorList>
    </citation>
    <scope>IDENTIFICATION</scope>
</reference>
<evidence type="ECO:0000313" key="1">
    <source>
        <dbReference type="EMBL" id="ELU17395.1"/>
    </source>
</evidence>
<dbReference type="InterPro" id="IPR001888">
    <property type="entry name" value="Transposase_1"/>
</dbReference>
<dbReference type="Pfam" id="PF01359">
    <property type="entry name" value="Transposase_1"/>
    <property type="match status" value="1"/>
</dbReference>
<reference evidence="1 3" key="2">
    <citation type="journal article" date="2013" name="Nature">
        <title>Insights into bilaterian evolution from three spiralian genomes.</title>
        <authorList>
            <person name="Simakov O."/>
            <person name="Marletaz F."/>
            <person name="Cho S.J."/>
            <person name="Edsinger-Gonzales E."/>
            <person name="Havlak P."/>
            <person name="Hellsten U."/>
            <person name="Kuo D.H."/>
            <person name="Larsson T."/>
            <person name="Lv J."/>
            <person name="Arendt D."/>
            <person name="Savage R."/>
            <person name="Osoegawa K."/>
            <person name="de Jong P."/>
            <person name="Grimwood J."/>
            <person name="Chapman J.A."/>
            <person name="Shapiro H."/>
            <person name="Aerts A."/>
            <person name="Otillar R.P."/>
            <person name="Terry A.Y."/>
            <person name="Boore J.L."/>
            <person name="Grigoriev I.V."/>
            <person name="Lindberg D.R."/>
            <person name="Seaver E.C."/>
            <person name="Weisblat D.A."/>
            <person name="Putnam N.H."/>
            <person name="Rokhsar D.S."/>
        </authorList>
    </citation>
    <scope>NUCLEOTIDE SEQUENCE</scope>
    <source>
        <strain evidence="1 3">I ESC-2004</strain>
    </source>
</reference>
<keyword evidence="3" id="KW-1185">Reference proteome</keyword>
<dbReference type="EMBL" id="KB292507">
    <property type="protein sequence ID" value="ELU17395.1"/>
    <property type="molecule type" value="Genomic_DNA"/>
</dbReference>
<dbReference type="EnsemblMetazoa" id="CapteT45117">
    <property type="protein sequence ID" value="CapteP45117"/>
    <property type="gene ID" value="CapteG45117"/>
</dbReference>
<feature type="non-terminal residue" evidence="1">
    <location>
        <position position="1"/>
    </location>
</feature>
<dbReference type="Gene3D" id="3.30.420.10">
    <property type="entry name" value="Ribonuclease H-like superfamily/Ribonuclease H"/>
    <property type="match status" value="1"/>
</dbReference>
<feature type="non-terminal residue" evidence="1">
    <location>
        <position position="56"/>
    </location>
</feature>
<evidence type="ECO:0000313" key="3">
    <source>
        <dbReference type="Proteomes" id="UP000014760"/>
    </source>
</evidence>
<gene>
    <name evidence="1" type="ORF">CAPTEDRAFT_45117</name>
</gene>
<dbReference type="AlphaFoldDB" id="R7VL83"/>
<proteinExistence type="predicted"/>
<evidence type="ECO:0000313" key="2">
    <source>
        <dbReference type="EnsemblMetazoa" id="CapteP45117"/>
    </source>
</evidence>
<dbReference type="InterPro" id="IPR036397">
    <property type="entry name" value="RNaseH_sf"/>
</dbReference>
<accession>R7VL83</accession>
<dbReference type="EMBL" id="AMQN01004037">
    <property type="status" value="NOT_ANNOTATED_CDS"/>
    <property type="molecule type" value="Genomic_DNA"/>
</dbReference>
<reference evidence="3" key="1">
    <citation type="submission" date="2012-12" db="EMBL/GenBank/DDBJ databases">
        <authorList>
            <person name="Hellsten U."/>
            <person name="Grimwood J."/>
            <person name="Chapman J.A."/>
            <person name="Shapiro H."/>
            <person name="Aerts A."/>
            <person name="Otillar R.P."/>
            <person name="Terry A.Y."/>
            <person name="Boore J.L."/>
            <person name="Simakov O."/>
            <person name="Marletaz F."/>
            <person name="Cho S.-J."/>
            <person name="Edsinger-Gonzales E."/>
            <person name="Havlak P."/>
            <person name="Kuo D.-H."/>
            <person name="Larsson T."/>
            <person name="Lv J."/>
            <person name="Arendt D."/>
            <person name="Savage R."/>
            <person name="Osoegawa K."/>
            <person name="de Jong P."/>
            <person name="Lindberg D.R."/>
            <person name="Seaver E.C."/>
            <person name="Weisblat D.A."/>
            <person name="Putnam N.H."/>
            <person name="Grigoriev I.V."/>
            <person name="Rokhsar D.S."/>
        </authorList>
    </citation>
    <scope>NUCLEOTIDE SEQUENCE</scope>
    <source>
        <strain evidence="3">I ESC-2004</strain>
    </source>
</reference>